<gene>
    <name evidence="2" type="ORF">dnm_099150</name>
</gene>
<keyword evidence="3" id="KW-1185">Reference proteome</keyword>
<keyword evidence="1" id="KW-1133">Transmembrane helix</keyword>
<keyword evidence="1" id="KW-0472">Membrane</keyword>
<dbReference type="AlphaFoldDB" id="A0A975GU97"/>
<keyword evidence="1" id="KW-0812">Transmembrane</keyword>
<organism evidence="2 3">
    <name type="scientific">Desulfonema magnum</name>
    <dbReference type="NCBI Taxonomy" id="45655"/>
    <lineage>
        <taxon>Bacteria</taxon>
        <taxon>Pseudomonadati</taxon>
        <taxon>Thermodesulfobacteriota</taxon>
        <taxon>Desulfobacteria</taxon>
        <taxon>Desulfobacterales</taxon>
        <taxon>Desulfococcaceae</taxon>
        <taxon>Desulfonema</taxon>
    </lineage>
</organism>
<evidence type="ECO:0000313" key="3">
    <source>
        <dbReference type="Proteomes" id="UP000663722"/>
    </source>
</evidence>
<feature type="transmembrane region" description="Helical" evidence="1">
    <location>
        <begin position="12"/>
        <end position="31"/>
    </location>
</feature>
<dbReference type="EMBL" id="CP061800">
    <property type="protein sequence ID" value="QTA93807.1"/>
    <property type="molecule type" value="Genomic_DNA"/>
</dbReference>
<evidence type="ECO:0000313" key="2">
    <source>
        <dbReference type="EMBL" id="QTA93807.1"/>
    </source>
</evidence>
<proteinExistence type="predicted"/>
<evidence type="ECO:0008006" key="4">
    <source>
        <dbReference type="Google" id="ProtNLM"/>
    </source>
</evidence>
<dbReference type="Gene3D" id="3.40.50.10610">
    <property type="entry name" value="ABC-type transport auxiliary lipoprotein component"/>
    <property type="match status" value="1"/>
</dbReference>
<sequence length="239" mass="28155">MNLFFMSPSFKPFPYFVIIVAIFFAVTLTGCPPPVRDTMETPLNYYDKRNLSIVEKQMTEGDLEHTIEVQFDRKILDAVKQMTATLKPGYRRHFFGKHRLGFLEISDIDRRNVTRMHNYITEKALTFSFLQPVIADNFNIVERFLLGNVLRELHPENFDSHLVIDQRLARTLGRIYRVDVIETGVVTESRDFIDINLRMIETRRGRIIAVGSVKIEKTELLREWLREMGEVGTWRNYYD</sequence>
<dbReference type="KEGG" id="dmm:dnm_099150"/>
<accession>A0A975GU97</accession>
<dbReference type="Proteomes" id="UP000663722">
    <property type="component" value="Chromosome"/>
</dbReference>
<reference evidence="2" key="1">
    <citation type="journal article" date="2021" name="Microb. Physiol.">
        <title>Proteogenomic Insights into the Physiology of Marine, Sulfate-Reducing, Filamentous Desulfonema limicola and Desulfonema magnum.</title>
        <authorList>
            <person name="Schnaars V."/>
            <person name="Wohlbrand L."/>
            <person name="Scheve S."/>
            <person name="Hinrichs C."/>
            <person name="Reinhardt R."/>
            <person name="Rabus R."/>
        </authorList>
    </citation>
    <scope>NUCLEOTIDE SEQUENCE</scope>
    <source>
        <strain evidence="2">4be13</strain>
    </source>
</reference>
<name>A0A975GU97_9BACT</name>
<protein>
    <recommendedName>
        <fullName evidence="4">FlgO domain-containing protein</fullName>
    </recommendedName>
</protein>
<evidence type="ECO:0000256" key="1">
    <source>
        <dbReference type="SAM" id="Phobius"/>
    </source>
</evidence>